<keyword evidence="9" id="KW-1185">Reference proteome</keyword>
<dbReference type="OrthoDB" id="9803456at2"/>
<gene>
    <name evidence="7" type="ORF">AQZ59_00247</name>
    <name evidence="8" type="ORF">QP858_01030</name>
</gene>
<organism evidence="7 9">
    <name type="scientific">Trueperella bernardiae</name>
    <dbReference type="NCBI Taxonomy" id="59561"/>
    <lineage>
        <taxon>Bacteria</taxon>
        <taxon>Bacillati</taxon>
        <taxon>Actinomycetota</taxon>
        <taxon>Actinomycetes</taxon>
        <taxon>Actinomycetales</taxon>
        <taxon>Actinomycetaceae</taxon>
        <taxon>Trueperella</taxon>
    </lineage>
</organism>
<dbReference type="NCBIfam" id="NF005919">
    <property type="entry name" value="PRK07920.1"/>
    <property type="match status" value="1"/>
</dbReference>
<dbReference type="RefSeq" id="WP_062612372.1">
    <property type="nucleotide sequence ID" value="NZ_CALTZF010000001.1"/>
</dbReference>
<proteinExistence type="predicted"/>
<dbReference type="GO" id="GO:0009247">
    <property type="term" value="P:glycolipid biosynthetic process"/>
    <property type="evidence" value="ECO:0007669"/>
    <property type="project" value="UniProtKB-ARBA"/>
</dbReference>
<accession>A0A0W1KN15</accession>
<evidence type="ECO:0000313" key="9">
    <source>
        <dbReference type="Proteomes" id="UP000054404"/>
    </source>
</evidence>
<dbReference type="STRING" id="59561.AQZ59_00247"/>
<comment type="subcellular location">
    <subcellularLocation>
        <location evidence="1">Cell inner membrane</location>
    </subcellularLocation>
</comment>
<keyword evidence="4 7" id="KW-0808">Transferase</keyword>
<dbReference type="PANTHER" id="PTHR30606">
    <property type="entry name" value="LIPID A BIOSYNTHESIS LAUROYL ACYLTRANSFERASE"/>
    <property type="match status" value="1"/>
</dbReference>
<dbReference type="GO" id="GO:0005886">
    <property type="term" value="C:plasma membrane"/>
    <property type="evidence" value="ECO:0007669"/>
    <property type="project" value="UniProtKB-SubCell"/>
</dbReference>
<reference evidence="8" key="2">
    <citation type="submission" date="2023-05" db="EMBL/GenBank/DDBJ databases">
        <title>Genomic Catalog of Human Bladder Bacteria.</title>
        <authorList>
            <person name="Du J."/>
        </authorList>
    </citation>
    <scope>NUCLEOTIDE SEQUENCE</scope>
    <source>
        <strain evidence="8">UMB1304A</strain>
    </source>
</reference>
<evidence type="ECO:0000313" key="8">
    <source>
        <dbReference type="EMBL" id="MDK8601045.1"/>
    </source>
</evidence>
<evidence type="ECO:0000256" key="1">
    <source>
        <dbReference type="ARBA" id="ARBA00004533"/>
    </source>
</evidence>
<protein>
    <submittedName>
        <fullName evidence="7">Phosphatidylinositol mannoside acyltransferase</fullName>
        <ecNumber evidence="7">2.3.1.-</ecNumber>
    </submittedName>
</protein>
<comment type="caution">
    <text evidence="7">The sequence shown here is derived from an EMBL/GenBank/DDBJ whole genome shotgun (WGS) entry which is preliminary data.</text>
</comment>
<dbReference type="AlphaFoldDB" id="A0A0W1KN15"/>
<dbReference type="EC" id="2.3.1.-" evidence="7"/>
<dbReference type="InterPro" id="IPR004960">
    <property type="entry name" value="LipA_acyltrans"/>
</dbReference>
<evidence type="ECO:0000256" key="6">
    <source>
        <dbReference type="ARBA" id="ARBA00023315"/>
    </source>
</evidence>
<keyword evidence="3" id="KW-0997">Cell inner membrane</keyword>
<keyword evidence="6 7" id="KW-0012">Acyltransferase</keyword>
<dbReference type="PANTHER" id="PTHR30606:SF10">
    <property type="entry name" value="PHOSPHATIDYLINOSITOL MANNOSIDE ACYLTRANSFERASE"/>
    <property type="match status" value="1"/>
</dbReference>
<keyword evidence="5" id="KW-0472">Membrane</keyword>
<dbReference type="Pfam" id="PF03279">
    <property type="entry name" value="Lip_A_acyltrans"/>
    <property type="match status" value="1"/>
</dbReference>
<dbReference type="CDD" id="cd07984">
    <property type="entry name" value="LPLAT_LABLAT-like"/>
    <property type="match status" value="1"/>
</dbReference>
<evidence type="ECO:0000256" key="2">
    <source>
        <dbReference type="ARBA" id="ARBA00022475"/>
    </source>
</evidence>
<evidence type="ECO:0000313" key="7">
    <source>
        <dbReference type="EMBL" id="KTF04940.1"/>
    </source>
</evidence>
<keyword evidence="2" id="KW-1003">Cell membrane</keyword>
<dbReference type="EMBL" id="JASPDQ010000002">
    <property type="protein sequence ID" value="MDK8601045.1"/>
    <property type="molecule type" value="Genomic_DNA"/>
</dbReference>
<dbReference type="PATRIC" id="fig|59561.3.peg.242"/>
<evidence type="ECO:0000256" key="3">
    <source>
        <dbReference type="ARBA" id="ARBA00022519"/>
    </source>
</evidence>
<name>A0A0W1KN15_9ACTO</name>
<reference evidence="7 9" key="1">
    <citation type="submission" date="2015-11" db="EMBL/GenBank/DDBJ databases">
        <title>Draft Genome Sequence of the Type Strain Trueperella bernardiae LCDC 89-0504T, Isolated from Blood Culture.</title>
        <authorList>
            <person name="Bernier A.-M."/>
            <person name="Bernard K."/>
        </authorList>
    </citation>
    <scope>NUCLEOTIDE SEQUENCE [LARGE SCALE GENOMIC DNA]</scope>
    <source>
        <strain evidence="7 9">LCDC 89-0504</strain>
    </source>
</reference>
<dbReference type="Proteomes" id="UP000054404">
    <property type="component" value="Unassembled WGS sequence"/>
</dbReference>
<dbReference type="GO" id="GO:0016746">
    <property type="term" value="F:acyltransferase activity"/>
    <property type="evidence" value="ECO:0007669"/>
    <property type="project" value="UniProtKB-KW"/>
</dbReference>
<evidence type="ECO:0000256" key="5">
    <source>
        <dbReference type="ARBA" id="ARBA00023136"/>
    </source>
</evidence>
<dbReference type="EMBL" id="LNIZ01000001">
    <property type="protein sequence ID" value="KTF04940.1"/>
    <property type="molecule type" value="Genomic_DNA"/>
</dbReference>
<dbReference type="Proteomes" id="UP001225576">
    <property type="component" value="Unassembled WGS sequence"/>
</dbReference>
<evidence type="ECO:0000256" key="4">
    <source>
        <dbReference type="ARBA" id="ARBA00022679"/>
    </source>
</evidence>
<sequence>MNILRVFAAASWLVKTLPEPVGRAIFRAVGTVTGASNMRGAVQLRANLERIVPAAGSWRARRRSAKAMRSYMDYYYEMFRLSSLTPDQIDARVSCENVEAFREHLAAGRSASAALLHIGNWDLAGAWATKHLAPVHSIAEKLNPPELADQFLDFRRSIGLTIYQTGGGAIASLERSMREESVIVTLLCDRDLSASGVQVNLTGKPVRVAVGSALLAQRTGEPMWPITIVTDDFGHDAERVRRSGSRYGIKIIFGEPISAGVGPEASAEEREADILRMNQEWLDQVGPLLATHVTDWHMLQKVFVEDLDPERLARAKETT</sequence>